<dbReference type="PANTHER" id="PTHR45985">
    <property type="match status" value="1"/>
</dbReference>
<evidence type="ECO:0000313" key="2">
    <source>
        <dbReference type="Proteomes" id="UP000230233"/>
    </source>
</evidence>
<evidence type="ECO:0000313" key="1">
    <source>
        <dbReference type="EMBL" id="PIC19166.1"/>
    </source>
</evidence>
<gene>
    <name evidence="1" type="primary">Cni-F48E3.8</name>
    <name evidence="1" type="synonym">Cnig_chr_X.g24805</name>
    <name evidence="1" type="ORF">B9Z55_024805</name>
</gene>
<keyword evidence="2" id="KW-1185">Reference proteome</keyword>
<dbReference type="OrthoDB" id="504708at2759"/>
<dbReference type="AlphaFoldDB" id="A0A2G5SWH3"/>
<dbReference type="InterPro" id="IPR052740">
    <property type="entry name" value="CE4"/>
</dbReference>
<proteinExistence type="predicted"/>
<reference evidence="2" key="1">
    <citation type="submission" date="2017-10" db="EMBL/GenBank/DDBJ databases">
        <title>Rapid genome shrinkage in a self-fertile nematode reveals novel sperm competition proteins.</title>
        <authorList>
            <person name="Yin D."/>
            <person name="Schwarz E.M."/>
            <person name="Thomas C.G."/>
            <person name="Felde R.L."/>
            <person name="Korf I.F."/>
            <person name="Cutter A.D."/>
            <person name="Schartner C.M."/>
            <person name="Ralston E.J."/>
            <person name="Meyer B.J."/>
            <person name="Haag E.S."/>
        </authorList>
    </citation>
    <scope>NUCLEOTIDE SEQUENCE [LARGE SCALE GENOMIC DNA]</scope>
    <source>
        <strain evidence="2">JU1422</strain>
    </source>
</reference>
<evidence type="ECO:0008006" key="3">
    <source>
        <dbReference type="Google" id="ProtNLM"/>
    </source>
</evidence>
<protein>
    <recommendedName>
        <fullName evidence="3">EB domain-containing protein</fullName>
    </recommendedName>
</protein>
<dbReference type="Proteomes" id="UP000230233">
    <property type="component" value="Chromosome X"/>
</dbReference>
<organism evidence="1 2">
    <name type="scientific">Caenorhabditis nigoni</name>
    <dbReference type="NCBI Taxonomy" id="1611254"/>
    <lineage>
        <taxon>Eukaryota</taxon>
        <taxon>Metazoa</taxon>
        <taxon>Ecdysozoa</taxon>
        <taxon>Nematoda</taxon>
        <taxon>Chromadorea</taxon>
        <taxon>Rhabditida</taxon>
        <taxon>Rhabditina</taxon>
        <taxon>Rhabditomorpha</taxon>
        <taxon>Rhabditoidea</taxon>
        <taxon>Rhabditidae</taxon>
        <taxon>Peloderinae</taxon>
        <taxon>Caenorhabditis</taxon>
    </lineage>
</organism>
<dbReference type="EMBL" id="PDUG01000006">
    <property type="protein sequence ID" value="PIC19166.1"/>
    <property type="molecule type" value="Genomic_DNA"/>
</dbReference>
<dbReference type="PANTHER" id="PTHR45985:SF3">
    <property type="entry name" value="CHITIN DEACETYLASE-LIKE 4"/>
    <property type="match status" value="1"/>
</dbReference>
<sequence length="220" mass="23834">MRYSDGRQSDSCTKNIMTIRLLLFYSIIAIITNEVHAVKKTSGLIGQPCLTNEKRRCVPDNAECIDEICMCAGFYKAIDGACVTEKSKTLKQQCRGGGDCHGPGEFCSSFSICMCLSTHVDVGSQCKPGKAERKTTAHLSLLSRSNSSSQIIIYPGQHGCEDTIQCNKGFPGANCDVHRNCVCPVGLVAIQQTCVSNDHAAHHPPIRNGMLNPRASVVKL</sequence>
<accession>A0A2G5SWH3</accession>
<name>A0A2G5SWH3_9PELO</name>
<comment type="caution">
    <text evidence="1">The sequence shown here is derived from an EMBL/GenBank/DDBJ whole genome shotgun (WGS) entry which is preliminary data.</text>
</comment>